<feature type="region of interest" description="Disordered" evidence="6">
    <location>
        <begin position="1"/>
        <end position="31"/>
    </location>
</feature>
<evidence type="ECO:0000256" key="5">
    <source>
        <dbReference type="ARBA" id="ARBA00023136"/>
    </source>
</evidence>
<evidence type="ECO:0000313" key="9">
    <source>
        <dbReference type="EMBL" id="NYJ07634.1"/>
    </source>
</evidence>
<evidence type="ECO:0000313" key="10">
    <source>
        <dbReference type="Proteomes" id="UP000541969"/>
    </source>
</evidence>
<feature type="compositionally biased region" description="Basic and acidic residues" evidence="6">
    <location>
        <begin position="82"/>
        <end position="95"/>
    </location>
</feature>
<feature type="transmembrane region" description="Helical" evidence="7">
    <location>
        <begin position="49"/>
        <end position="75"/>
    </location>
</feature>
<evidence type="ECO:0000256" key="7">
    <source>
        <dbReference type="SAM" id="Phobius"/>
    </source>
</evidence>
<dbReference type="PANTHER" id="PTHR33885">
    <property type="entry name" value="PHAGE SHOCK PROTEIN C"/>
    <property type="match status" value="1"/>
</dbReference>
<evidence type="ECO:0000256" key="2">
    <source>
        <dbReference type="ARBA" id="ARBA00022475"/>
    </source>
</evidence>
<sequence>MTSATPFPPPTTEPTPGPLPRPQLRRSGTDSMLGGVCGGLAEYSGIDTVLWRVGFVALALLGGSGFLVYLLLWVLMPPAPDRRPGPLDGPIERLRGAMTSHPPRS</sequence>
<keyword evidence="4 7" id="KW-1133">Transmembrane helix</keyword>
<evidence type="ECO:0000256" key="6">
    <source>
        <dbReference type="SAM" id="MobiDB-lite"/>
    </source>
</evidence>
<gene>
    <name evidence="9" type="ORF">GGQ55_003912</name>
</gene>
<dbReference type="EMBL" id="JACBZT010000001">
    <property type="protein sequence ID" value="NYJ07634.1"/>
    <property type="molecule type" value="Genomic_DNA"/>
</dbReference>
<evidence type="ECO:0000256" key="3">
    <source>
        <dbReference type="ARBA" id="ARBA00022692"/>
    </source>
</evidence>
<evidence type="ECO:0000256" key="4">
    <source>
        <dbReference type="ARBA" id="ARBA00022989"/>
    </source>
</evidence>
<evidence type="ECO:0000256" key="1">
    <source>
        <dbReference type="ARBA" id="ARBA00004162"/>
    </source>
</evidence>
<dbReference type="Pfam" id="PF04024">
    <property type="entry name" value="PspC"/>
    <property type="match status" value="1"/>
</dbReference>
<evidence type="ECO:0000259" key="8">
    <source>
        <dbReference type="Pfam" id="PF04024"/>
    </source>
</evidence>
<dbReference type="InterPro" id="IPR052027">
    <property type="entry name" value="PspC"/>
</dbReference>
<proteinExistence type="predicted"/>
<dbReference type="GO" id="GO:0005886">
    <property type="term" value="C:plasma membrane"/>
    <property type="evidence" value="ECO:0007669"/>
    <property type="project" value="UniProtKB-SubCell"/>
</dbReference>
<reference evidence="9 10" key="1">
    <citation type="submission" date="2020-07" db="EMBL/GenBank/DDBJ databases">
        <title>Sequencing the genomes of 1000 actinobacteria strains.</title>
        <authorList>
            <person name="Klenk H.-P."/>
        </authorList>
    </citation>
    <scope>NUCLEOTIDE SEQUENCE [LARGE SCALE GENOMIC DNA]</scope>
    <source>
        <strain evidence="9 10">DSM 104001</strain>
    </source>
</reference>
<keyword evidence="5 7" id="KW-0472">Membrane</keyword>
<protein>
    <submittedName>
        <fullName evidence="9">Phage shock protein PspC (Stress-responsive transcriptional regulator)</fullName>
    </submittedName>
</protein>
<accession>A0A853CI11</accession>
<keyword evidence="3 7" id="KW-0812">Transmembrane</keyword>
<comment type="caution">
    <text evidence="9">The sequence shown here is derived from an EMBL/GenBank/DDBJ whole genome shotgun (WGS) entry which is preliminary data.</text>
</comment>
<feature type="domain" description="Phage shock protein PspC N-terminal" evidence="8">
    <location>
        <begin position="23"/>
        <end position="78"/>
    </location>
</feature>
<dbReference type="RefSeq" id="WP_179719643.1">
    <property type="nucleotide sequence ID" value="NZ_JACBZT010000001.1"/>
</dbReference>
<name>A0A853CI11_9ACTN</name>
<dbReference type="PANTHER" id="PTHR33885:SF3">
    <property type="entry name" value="PHAGE SHOCK PROTEIN C"/>
    <property type="match status" value="1"/>
</dbReference>
<dbReference type="Proteomes" id="UP000541969">
    <property type="component" value="Unassembled WGS sequence"/>
</dbReference>
<comment type="subcellular location">
    <subcellularLocation>
        <location evidence="1">Cell membrane</location>
        <topology evidence="1">Single-pass membrane protein</topology>
    </subcellularLocation>
</comment>
<feature type="compositionally biased region" description="Pro residues" evidence="6">
    <location>
        <begin position="1"/>
        <end position="21"/>
    </location>
</feature>
<organism evidence="9 10">
    <name type="scientific">Petropleomorpha daqingensis</name>
    <dbReference type="NCBI Taxonomy" id="2026353"/>
    <lineage>
        <taxon>Bacteria</taxon>
        <taxon>Bacillati</taxon>
        <taxon>Actinomycetota</taxon>
        <taxon>Actinomycetes</taxon>
        <taxon>Geodermatophilales</taxon>
        <taxon>Geodermatophilaceae</taxon>
        <taxon>Petropleomorpha</taxon>
    </lineage>
</organism>
<dbReference type="AlphaFoldDB" id="A0A853CI11"/>
<keyword evidence="2" id="KW-1003">Cell membrane</keyword>
<dbReference type="InterPro" id="IPR007168">
    <property type="entry name" value="Phageshock_PspC_N"/>
</dbReference>
<feature type="region of interest" description="Disordered" evidence="6">
    <location>
        <begin position="82"/>
        <end position="105"/>
    </location>
</feature>
<keyword evidence="10" id="KW-1185">Reference proteome</keyword>